<sequence length="70" mass="7786">MLVLSLSYVGNFSMAAHLRASSSSLTLEVLLEYLPLANTSSILQLVLLKLLLMLLLKSPSIFISLYFEVR</sequence>
<evidence type="ECO:0000313" key="2">
    <source>
        <dbReference type="EMBL" id="AFK44297.1"/>
    </source>
</evidence>
<protein>
    <submittedName>
        <fullName evidence="2">Uncharacterized protein</fullName>
    </submittedName>
</protein>
<organism evidence="2">
    <name type="scientific">Lotus japonicus</name>
    <name type="common">Lotus corniculatus var. japonicus</name>
    <dbReference type="NCBI Taxonomy" id="34305"/>
    <lineage>
        <taxon>Eukaryota</taxon>
        <taxon>Viridiplantae</taxon>
        <taxon>Streptophyta</taxon>
        <taxon>Embryophyta</taxon>
        <taxon>Tracheophyta</taxon>
        <taxon>Spermatophyta</taxon>
        <taxon>Magnoliopsida</taxon>
        <taxon>eudicotyledons</taxon>
        <taxon>Gunneridae</taxon>
        <taxon>Pentapetalae</taxon>
        <taxon>rosids</taxon>
        <taxon>fabids</taxon>
        <taxon>Fabales</taxon>
        <taxon>Fabaceae</taxon>
        <taxon>Papilionoideae</taxon>
        <taxon>50 kb inversion clade</taxon>
        <taxon>NPAAA clade</taxon>
        <taxon>Hologalegina</taxon>
        <taxon>robinioid clade</taxon>
        <taxon>Loteae</taxon>
        <taxon>Lotus</taxon>
    </lineage>
</organism>
<dbReference type="AlphaFoldDB" id="I3SVK5"/>
<evidence type="ECO:0000256" key="1">
    <source>
        <dbReference type="SAM" id="Phobius"/>
    </source>
</evidence>
<keyword evidence="1" id="KW-1133">Transmembrane helix</keyword>
<dbReference type="EMBL" id="BT144503">
    <property type="protein sequence ID" value="AFK44297.1"/>
    <property type="molecule type" value="mRNA"/>
</dbReference>
<reference evidence="2" key="1">
    <citation type="submission" date="2012-05" db="EMBL/GenBank/DDBJ databases">
        <authorList>
            <person name="Krishnakumar V."/>
            <person name="Cheung F."/>
            <person name="Xiao Y."/>
            <person name="Chan A."/>
            <person name="Moskal W.A."/>
            <person name="Town C.D."/>
        </authorList>
    </citation>
    <scope>NUCLEOTIDE SEQUENCE</scope>
</reference>
<proteinExistence type="evidence at transcript level"/>
<accession>I3SVK5</accession>
<name>I3SVK5_LOTJA</name>
<feature type="transmembrane region" description="Helical" evidence="1">
    <location>
        <begin position="46"/>
        <end position="67"/>
    </location>
</feature>
<keyword evidence="1" id="KW-0812">Transmembrane</keyword>
<keyword evidence="1" id="KW-0472">Membrane</keyword>